<feature type="transmembrane region" description="Helical" evidence="2">
    <location>
        <begin position="753"/>
        <end position="777"/>
    </location>
</feature>
<proteinExistence type="predicted"/>
<feature type="transmembrane region" description="Helical" evidence="2">
    <location>
        <begin position="797"/>
        <end position="818"/>
    </location>
</feature>
<accession>A0A949NFJ8</accession>
<keyword evidence="4" id="KW-1185">Reference proteome</keyword>
<feature type="transmembrane region" description="Helical" evidence="2">
    <location>
        <begin position="12"/>
        <end position="31"/>
    </location>
</feature>
<comment type="caution">
    <text evidence="3">The sequence shown here is derived from an EMBL/GenBank/DDBJ whole genome shotgun (WGS) entry which is preliminary data.</text>
</comment>
<keyword evidence="2" id="KW-0472">Membrane</keyword>
<protein>
    <submittedName>
        <fullName evidence="3">Uncharacterized protein</fullName>
    </submittedName>
</protein>
<feature type="transmembrane region" description="Helical" evidence="2">
    <location>
        <begin position="718"/>
        <end position="741"/>
    </location>
</feature>
<name>A0A949NFJ8_9FIRM</name>
<keyword evidence="2" id="KW-0812">Transmembrane</keyword>
<keyword evidence="2" id="KW-1133">Transmembrane helix</keyword>
<feature type="transmembrane region" description="Helical" evidence="2">
    <location>
        <begin position="625"/>
        <end position="643"/>
    </location>
</feature>
<feature type="transmembrane region" description="Helical" evidence="2">
    <location>
        <begin position="421"/>
        <end position="440"/>
    </location>
</feature>
<evidence type="ECO:0000256" key="2">
    <source>
        <dbReference type="SAM" id="Phobius"/>
    </source>
</evidence>
<feature type="transmembrane region" description="Helical" evidence="2">
    <location>
        <begin position="480"/>
        <end position="502"/>
    </location>
</feature>
<organism evidence="3 4">
    <name type="scientific">Diplocloster agilis</name>
    <dbReference type="NCBI Taxonomy" id="2850323"/>
    <lineage>
        <taxon>Bacteria</taxon>
        <taxon>Bacillati</taxon>
        <taxon>Bacillota</taxon>
        <taxon>Clostridia</taxon>
        <taxon>Lachnospirales</taxon>
        <taxon>Lachnospiraceae</taxon>
        <taxon>Diplocloster</taxon>
    </lineage>
</organism>
<feature type="transmembrane region" description="Helical" evidence="2">
    <location>
        <begin position="327"/>
        <end position="349"/>
    </location>
</feature>
<feature type="transmembrane region" description="Helical" evidence="2">
    <location>
        <begin position="664"/>
        <end position="682"/>
    </location>
</feature>
<gene>
    <name evidence="3" type="ORF">KTH89_14550</name>
</gene>
<dbReference type="EMBL" id="JAHQCW010000024">
    <property type="protein sequence ID" value="MBU9737764.1"/>
    <property type="molecule type" value="Genomic_DNA"/>
</dbReference>
<evidence type="ECO:0000256" key="1">
    <source>
        <dbReference type="SAM" id="Coils"/>
    </source>
</evidence>
<evidence type="ECO:0000313" key="3">
    <source>
        <dbReference type="EMBL" id="MBU9737764.1"/>
    </source>
</evidence>
<feature type="transmembrane region" description="Helical" evidence="2">
    <location>
        <begin position="267"/>
        <end position="289"/>
    </location>
</feature>
<keyword evidence="1" id="KW-0175">Coiled coil</keyword>
<feature type="transmembrane region" description="Helical" evidence="2">
    <location>
        <begin position="355"/>
        <end position="372"/>
    </location>
</feature>
<evidence type="ECO:0000313" key="4">
    <source>
        <dbReference type="Proteomes" id="UP000712157"/>
    </source>
</evidence>
<feature type="coiled-coil region" evidence="1">
    <location>
        <begin position="526"/>
        <end position="553"/>
    </location>
</feature>
<dbReference type="Proteomes" id="UP000712157">
    <property type="component" value="Unassembled WGS sequence"/>
</dbReference>
<feature type="transmembrane region" description="Helical" evidence="2">
    <location>
        <begin position="229"/>
        <end position="246"/>
    </location>
</feature>
<dbReference type="AlphaFoldDB" id="A0A949NFJ8"/>
<dbReference type="RefSeq" id="WP_238722187.1">
    <property type="nucleotide sequence ID" value="NZ_JAHQCW010000024.1"/>
</dbReference>
<sequence length="830" mass="92976">MREYLRIFTNRRLWLGFGIILVFNMFFFWQAQKDGNYGMNLSANFSDSADLSFGLNGEIIDQTMDADPVRCHRIYRNLLRKYQSMDTLTAQAELEQMKQELGLLTEIYIIVQNQDQYYYEDQYEKYRLKYAPYIKKFQQGIWTREDVKSLTVAVDALLAQLSYLNGYEEYLDGIRENKDRLLAFSVFNDTDGFSGRNIIRTAGDFEKLAGISLSLGADGAVNAFLDFPLTDYLLLLTLIMVCLSFLEEREKGLWCIVHAAPSGRIRLAALRTGILFCVSAGASILLYGSDLYMGLAIYGGGIGLGRAAQSVELLGKLPQVCTVGGFLAQYFMMRIVSAFVLAMLLWLLLSAVHDVKLTIAVLAFFLSVEYVLYRFLPVQNLFGILKYFNIFTYIHLSDLYTNYLNADLFGYPAGIRRISQAALLPLGLACVVWCAVLSCIQKPAGGKSGLVRLAWLWNSVKDRMLRRLGLFGMEFYKLLFLQRGIVTAALFVYAALGLTFAVPVQDSTMPMVLTREYLMQWEGELNEETQKQIASVQKEIDMAADDLKRAQRQYDSGEIDYTQLDGCIRENEAAGIKQQALQRVQSRVNELQILSAEKGEKLWLLDESAYESIYGEAAGEQRQRAALVGLLAVILLLAGCFAYETKSGMNRVARTAVNGRGKWVLTKLSMALLVTTAVWGLIYGREVYTMINTCRTGTLRAPVQSLAMLTDFPVPCSIGTFLMLLYGYRWLMLVCSAFLVLCLSFRMKRMESAYLAGVGVLLPSLLYHYIGIVPFRFLSLSVPVTAMDLLLPGNGSVRGACAAGGLMMVVGIGSLCLMRKTVSCGNRSEK</sequence>
<reference evidence="3" key="1">
    <citation type="submission" date="2021-06" db="EMBL/GenBank/DDBJ databases">
        <title>Description of novel taxa of the family Lachnospiraceae.</title>
        <authorList>
            <person name="Chaplin A.V."/>
            <person name="Sokolova S.R."/>
            <person name="Pikina A.P."/>
            <person name="Korzhanova M."/>
            <person name="Belova V."/>
            <person name="Korostin D."/>
            <person name="Efimov B.A."/>
        </authorList>
    </citation>
    <scope>NUCLEOTIDE SEQUENCE</scope>
    <source>
        <strain evidence="3">ASD5720</strain>
    </source>
</reference>